<feature type="region of interest" description="Disordered" evidence="1">
    <location>
        <begin position="65"/>
        <end position="98"/>
    </location>
</feature>
<evidence type="ECO:0000313" key="2">
    <source>
        <dbReference type="Proteomes" id="UP000887566"/>
    </source>
</evidence>
<reference evidence="3" key="1">
    <citation type="submission" date="2022-11" db="UniProtKB">
        <authorList>
            <consortium name="WormBaseParasite"/>
        </authorList>
    </citation>
    <scope>IDENTIFICATION</scope>
</reference>
<proteinExistence type="predicted"/>
<sequence>CSFRFSVRPKGHHRWCRAPRFIKKLSVELQEKIEAIWVGYKEGEECHQQKEATRAILETITEEEWKELRPRGGRGGHGGHGGRGRPFPRPVIETTTPV</sequence>
<dbReference type="Proteomes" id="UP000887566">
    <property type="component" value="Unplaced"/>
</dbReference>
<name>A0A914W3I7_9BILA</name>
<dbReference type="WBParaSite" id="PSAMB.scaffold3062size19820.g20184.t1">
    <property type="protein sequence ID" value="PSAMB.scaffold3062size19820.g20184.t1"/>
    <property type="gene ID" value="PSAMB.scaffold3062size19820.g20184"/>
</dbReference>
<keyword evidence="2" id="KW-1185">Reference proteome</keyword>
<organism evidence="2 3">
    <name type="scientific">Plectus sambesii</name>
    <dbReference type="NCBI Taxonomy" id="2011161"/>
    <lineage>
        <taxon>Eukaryota</taxon>
        <taxon>Metazoa</taxon>
        <taxon>Ecdysozoa</taxon>
        <taxon>Nematoda</taxon>
        <taxon>Chromadorea</taxon>
        <taxon>Plectida</taxon>
        <taxon>Plectina</taxon>
        <taxon>Plectoidea</taxon>
        <taxon>Plectidae</taxon>
        <taxon>Plectus</taxon>
    </lineage>
</organism>
<dbReference type="AlphaFoldDB" id="A0A914W3I7"/>
<evidence type="ECO:0000313" key="3">
    <source>
        <dbReference type="WBParaSite" id="PSAMB.scaffold3062size19820.g20184.t1"/>
    </source>
</evidence>
<protein>
    <submittedName>
        <fullName evidence="3">Uncharacterized protein</fullName>
    </submittedName>
</protein>
<evidence type="ECO:0000256" key="1">
    <source>
        <dbReference type="SAM" id="MobiDB-lite"/>
    </source>
</evidence>
<accession>A0A914W3I7</accession>